<protein>
    <submittedName>
        <fullName evidence="1">2-dehydro-3-deoxygluconate kinase</fullName>
    </submittedName>
</protein>
<gene>
    <name evidence="1" type="ORF">JCM9140_4819</name>
</gene>
<dbReference type="SUPFAM" id="SSF53613">
    <property type="entry name" value="Ribokinase-like"/>
    <property type="match status" value="1"/>
</dbReference>
<sequence>MVDVLTIGDAMVSLNPQAKGPLRFVSTFERKVGGAELNVAIGCSRLGSMPSG</sequence>
<dbReference type="Proteomes" id="UP000018890">
    <property type="component" value="Unassembled WGS sequence"/>
</dbReference>
<dbReference type="Gene3D" id="3.40.1190.20">
    <property type="match status" value="1"/>
</dbReference>
<reference evidence="1" key="1">
    <citation type="journal article" date="2014" name="Genome Announc.">
        <title>Draft Genome Sequences of Three Alkaliphilic Bacillus Strains, Bacillus wakoensis JCM 9140T, Bacillus akibai JCM 9157T, and Bacillus hemicellulosilyticus JCM 9152T.</title>
        <authorList>
            <person name="Yuki M."/>
            <person name="Oshima K."/>
            <person name="Suda W."/>
            <person name="Oshida Y."/>
            <person name="Kitamura K."/>
            <person name="Iida T."/>
            <person name="Hattori M."/>
            <person name="Ohkuma M."/>
        </authorList>
    </citation>
    <scope>NUCLEOTIDE SEQUENCE [LARGE SCALE GENOMIC DNA]</scope>
    <source>
        <strain evidence="1">JCM 9140</strain>
    </source>
</reference>
<name>W4QA70_9BACI</name>
<evidence type="ECO:0000313" key="2">
    <source>
        <dbReference type="Proteomes" id="UP000018890"/>
    </source>
</evidence>
<evidence type="ECO:0000313" key="1">
    <source>
        <dbReference type="EMBL" id="GAE28573.1"/>
    </source>
</evidence>
<dbReference type="STRING" id="1236970.JCM9140_4819"/>
<keyword evidence="1" id="KW-0808">Transferase</keyword>
<keyword evidence="1" id="KW-0418">Kinase</keyword>
<dbReference type="EMBL" id="BAUT01000127">
    <property type="protein sequence ID" value="GAE28573.1"/>
    <property type="molecule type" value="Genomic_DNA"/>
</dbReference>
<dbReference type="GO" id="GO:0016301">
    <property type="term" value="F:kinase activity"/>
    <property type="evidence" value="ECO:0007669"/>
    <property type="project" value="UniProtKB-KW"/>
</dbReference>
<dbReference type="RefSeq" id="WP_369384478.1">
    <property type="nucleotide sequence ID" value="NZ_BAUT01000127.1"/>
</dbReference>
<keyword evidence="2" id="KW-1185">Reference proteome</keyword>
<proteinExistence type="predicted"/>
<accession>W4QA70</accession>
<dbReference type="AlphaFoldDB" id="W4QA70"/>
<organism evidence="1 2">
    <name type="scientific">Halalkalibacter wakoensis JCM 9140</name>
    <dbReference type="NCBI Taxonomy" id="1236970"/>
    <lineage>
        <taxon>Bacteria</taxon>
        <taxon>Bacillati</taxon>
        <taxon>Bacillota</taxon>
        <taxon>Bacilli</taxon>
        <taxon>Bacillales</taxon>
        <taxon>Bacillaceae</taxon>
        <taxon>Halalkalibacter</taxon>
    </lineage>
</organism>
<dbReference type="InterPro" id="IPR029056">
    <property type="entry name" value="Ribokinase-like"/>
</dbReference>
<comment type="caution">
    <text evidence="1">The sequence shown here is derived from an EMBL/GenBank/DDBJ whole genome shotgun (WGS) entry which is preliminary data.</text>
</comment>